<dbReference type="AlphaFoldDB" id="A0AA38MFI3"/>
<sequence length="110" mass="12668">MVTHAKLTYAGFPRLTCSITIEKQRRFVHTSTQGITWKTQNRHLENTESTNLTSYTKGSKVKGYKKVIKKRTNILQTTASPIQWLLHQVELAWVYSKEVGMKFQTLLAVV</sequence>
<protein>
    <submittedName>
        <fullName evidence="1">Uncharacterized protein</fullName>
    </submittedName>
</protein>
<comment type="caution">
    <text evidence="1">The sequence shown here is derived from an EMBL/GenBank/DDBJ whole genome shotgun (WGS) entry which is preliminary data.</text>
</comment>
<dbReference type="EMBL" id="JALNTZ010000004">
    <property type="protein sequence ID" value="KAJ3655085.1"/>
    <property type="molecule type" value="Genomic_DNA"/>
</dbReference>
<evidence type="ECO:0000313" key="1">
    <source>
        <dbReference type="EMBL" id="KAJ3655085.1"/>
    </source>
</evidence>
<proteinExistence type="predicted"/>
<evidence type="ECO:0000313" key="2">
    <source>
        <dbReference type="Proteomes" id="UP001168821"/>
    </source>
</evidence>
<name>A0AA38MFI3_9CUCU</name>
<reference evidence="1" key="1">
    <citation type="journal article" date="2023" name="G3 (Bethesda)">
        <title>Whole genome assemblies of Zophobas morio and Tenebrio molitor.</title>
        <authorList>
            <person name="Kaur S."/>
            <person name="Stinson S.A."/>
            <person name="diCenzo G.C."/>
        </authorList>
    </citation>
    <scope>NUCLEOTIDE SEQUENCE</scope>
    <source>
        <strain evidence="1">QUZm001</strain>
    </source>
</reference>
<dbReference type="Proteomes" id="UP001168821">
    <property type="component" value="Unassembled WGS sequence"/>
</dbReference>
<keyword evidence="2" id="KW-1185">Reference proteome</keyword>
<gene>
    <name evidence="1" type="ORF">Zmor_014227</name>
</gene>
<organism evidence="1 2">
    <name type="scientific">Zophobas morio</name>
    <dbReference type="NCBI Taxonomy" id="2755281"/>
    <lineage>
        <taxon>Eukaryota</taxon>
        <taxon>Metazoa</taxon>
        <taxon>Ecdysozoa</taxon>
        <taxon>Arthropoda</taxon>
        <taxon>Hexapoda</taxon>
        <taxon>Insecta</taxon>
        <taxon>Pterygota</taxon>
        <taxon>Neoptera</taxon>
        <taxon>Endopterygota</taxon>
        <taxon>Coleoptera</taxon>
        <taxon>Polyphaga</taxon>
        <taxon>Cucujiformia</taxon>
        <taxon>Tenebrionidae</taxon>
        <taxon>Zophobas</taxon>
    </lineage>
</organism>
<accession>A0AA38MFI3</accession>